<dbReference type="AlphaFoldDB" id="A0A9D1JCP2"/>
<proteinExistence type="predicted"/>
<sequence length="249" mass="27246">MTHPQETQNFYSSANSALDSTQGDSSNQPHKQTKTAEQIRENGQCILEDNSHHDTIYLLSIIGEVEGHECLASNLKSTKYEHVLPQLAAIEDNKKIQGLLMLINTVGGDVEAGLAIAEMIASLSIPTVSLVLGGSHSIGVPLAVSTNHSFIVPTATMMIHPVRMNGTIIGVRQSYDYFKRIQDRIVGFITRHSNISEQRVLELMTDTTTLTRDVGSILVGEQAVQEGIIDEMGGIKEALAYLYQQIEQS</sequence>
<gene>
    <name evidence="2" type="ORF">IAC96_05370</name>
</gene>
<protein>
    <submittedName>
        <fullName evidence="2">ATP-dependent Clp protease proteolytic subunit</fullName>
    </submittedName>
</protein>
<name>A0A9D1JCP2_9FIRM</name>
<dbReference type="Pfam" id="PF00574">
    <property type="entry name" value="CLP_protease"/>
    <property type="match status" value="1"/>
</dbReference>
<dbReference type="InterPro" id="IPR023562">
    <property type="entry name" value="ClpP/TepA"/>
</dbReference>
<organism evidence="2 3">
    <name type="scientific">Candidatus Fimimorpha faecalis</name>
    <dbReference type="NCBI Taxonomy" id="2840824"/>
    <lineage>
        <taxon>Bacteria</taxon>
        <taxon>Bacillati</taxon>
        <taxon>Bacillota</taxon>
        <taxon>Clostridia</taxon>
        <taxon>Eubacteriales</taxon>
        <taxon>Candidatus Fimimorpha</taxon>
    </lineage>
</organism>
<dbReference type="Proteomes" id="UP000824201">
    <property type="component" value="Unassembled WGS sequence"/>
</dbReference>
<evidence type="ECO:0000256" key="1">
    <source>
        <dbReference type="SAM" id="MobiDB-lite"/>
    </source>
</evidence>
<dbReference type="InterPro" id="IPR029045">
    <property type="entry name" value="ClpP/crotonase-like_dom_sf"/>
</dbReference>
<dbReference type="Gene3D" id="3.90.226.10">
    <property type="entry name" value="2-enoyl-CoA Hydratase, Chain A, domain 1"/>
    <property type="match status" value="1"/>
</dbReference>
<evidence type="ECO:0000313" key="2">
    <source>
        <dbReference type="EMBL" id="HIR88363.1"/>
    </source>
</evidence>
<feature type="compositionally biased region" description="Polar residues" evidence="1">
    <location>
        <begin position="1"/>
        <end position="30"/>
    </location>
</feature>
<evidence type="ECO:0000313" key="3">
    <source>
        <dbReference type="Proteomes" id="UP000824201"/>
    </source>
</evidence>
<dbReference type="GO" id="GO:0006508">
    <property type="term" value="P:proteolysis"/>
    <property type="evidence" value="ECO:0007669"/>
    <property type="project" value="UniProtKB-KW"/>
</dbReference>
<feature type="region of interest" description="Disordered" evidence="1">
    <location>
        <begin position="1"/>
        <end position="38"/>
    </location>
</feature>
<comment type="caution">
    <text evidence="2">The sequence shown here is derived from an EMBL/GenBank/DDBJ whole genome shotgun (WGS) entry which is preliminary data.</text>
</comment>
<dbReference type="EMBL" id="DVHN01000058">
    <property type="protein sequence ID" value="HIR88363.1"/>
    <property type="molecule type" value="Genomic_DNA"/>
</dbReference>
<keyword evidence="2" id="KW-0645">Protease</keyword>
<dbReference type="SUPFAM" id="SSF52096">
    <property type="entry name" value="ClpP/crotonase"/>
    <property type="match status" value="1"/>
</dbReference>
<reference evidence="2" key="2">
    <citation type="journal article" date="2021" name="PeerJ">
        <title>Extensive microbial diversity within the chicken gut microbiome revealed by metagenomics and culture.</title>
        <authorList>
            <person name="Gilroy R."/>
            <person name="Ravi A."/>
            <person name="Getino M."/>
            <person name="Pursley I."/>
            <person name="Horton D.L."/>
            <person name="Alikhan N.F."/>
            <person name="Baker D."/>
            <person name="Gharbi K."/>
            <person name="Hall N."/>
            <person name="Watson M."/>
            <person name="Adriaenssens E.M."/>
            <person name="Foster-Nyarko E."/>
            <person name="Jarju S."/>
            <person name="Secka A."/>
            <person name="Antonio M."/>
            <person name="Oren A."/>
            <person name="Chaudhuri R.R."/>
            <person name="La Ragione R."/>
            <person name="Hildebrand F."/>
            <person name="Pallen M.J."/>
        </authorList>
    </citation>
    <scope>NUCLEOTIDE SEQUENCE</scope>
    <source>
        <strain evidence="2">ChiW13-3771</strain>
    </source>
</reference>
<accession>A0A9D1JCP2</accession>
<reference evidence="2" key="1">
    <citation type="submission" date="2020-10" db="EMBL/GenBank/DDBJ databases">
        <authorList>
            <person name="Gilroy R."/>
        </authorList>
    </citation>
    <scope>NUCLEOTIDE SEQUENCE</scope>
    <source>
        <strain evidence="2">ChiW13-3771</strain>
    </source>
</reference>
<keyword evidence="2" id="KW-0378">Hydrolase</keyword>
<dbReference type="GO" id="GO:0008233">
    <property type="term" value="F:peptidase activity"/>
    <property type="evidence" value="ECO:0007669"/>
    <property type="project" value="UniProtKB-KW"/>
</dbReference>